<evidence type="ECO:0000313" key="1">
    <source>
        <dbReference type="EnsemblPlants" id="OMERI03G04250.1"/>
    </source>
</evidence>
<dbReference type="Proteomes" id="UP000008021">
    <property type="component" value="Chromosome 3"/>
</dbReference>
<protein>
    <submittedName>
        <fullName evidence="1">Uncharacterized protein</fullName>
    </submittedName>
</protein>
<reference evidence="1" key="2">
    <citation type="submission" date="2018-05" db="EMBL/GenBank/DDBJ databases">
        <title>OmerRS3 (Oryza meridionalis Reference Sequence Version 3).</title>
        <authorList>
            <person name="Zhang J."/>
            <person name="Kudrna D."/>
            <person name="Lee S."/>
            <person name="Talag J."/>
            <person name="Welchert J."/>
            <person name="Wing R.A."/>
        </authorList>
    </citation>
    <scope>NUCLEOTIDE SEQUENCE [LARGE SCALE GENOMIC DNA]</scope>
    <source>
        <strain evidence="1">cv. OR44</strain>
    </source>
</reference>
<evidence type="ECO:0000313" key="2">
    <source>
        <dbReference type="Proteomes" id="UP000008021"/>
    </source>
</evidence>
<name>A0A0E0CVG8_9ORYZ</name>
<reference evidence="1" key="1">
    <citation type="submission" date="2015-04" db="UniProtKB">
        <authorList>
            <consortium name="EnsemblPlants"/>
        </authorList>
    </citation>
    <scope>IDENTIFICATION</scope>
</reference>
<sequence>MGRCSNGHGMRCWIDNGLETGWKGLLYVIEEKLGRKRMEQATCGSGKSAKKISYMQGRFSWKADVLMY</sequence>
<dbReference type="Gramene" id="OMERI03G04250.1">
    <property type="protein sequence ID" value="OMERI03G04250.1"/>
    <property type="gene ID" value="OMERI03G04250"/>
</dbReference>
<dbReference type="EnsemblPlants" id="OMERI03G04250.1">
    <property type="protein sequence ID" value="OMERI03G04250.1"/>
    <property type="gene ID" value="OMERI03G04250"/>
</dbReference>
<organism evidence="1">
    <name type="scientific">Oryza meridionalis</name>
    <dbReference type="NCBI Taxonomy" id="40149"/>
    <lineage>
        <taxon>Eukaryota</taxon>
        <taxon>Viridiplantae</taxon>
        <taxon>Streptophyta</taxon>
        <taxon>Embryophyta</taxon>
        <taxon>Tracheophyta</taxon>
        <taxon>Spermatophyta</taxon>
        <taxon>Magnoliopsida</taxon>
        <taxon>Liliopsida</taxon>
        <taxon>Poales</taxon>
        <taxon>Poaceae</taxon>
        <taxon>BOP clade</taxon>
        <taxon>Oryzoideae</taxon>
        <taxon>Oryzeae</taxon>
        <taxon>Oryzinae</taxon>
        <taxon>Oryza</taxon>
    </lineage>
</organism>
<keyword evidence="2" id="KW-1185">Reference proteome</keyword>
<dbReference type="HOGENOM" id="CLU_2798268_0_0_1"/>
<accession>A0A0E0CVG8</accession>
<dbReference type="AlphaFoldDB" id="A0A0E0CVG8"/>
<proteinExistence type="predicted"/>